<evidence type="ECO:0000313" key="8">
    <source>
        <dbReference type="EMBL" id="GJJ10257.1"/>
    </source>
</evidence>
<name>A0AAV5A9L0_9AGAM</name>
<evidence type="ECO:0000256" key="4">
    <source>
        <dbReference type="ARBA" id="ARBA00047960"/>
    </source>
</evidence>
<dbReference type="InterPro" id="IPR040079">
    <property type="entry name" value="Glutathione_S-Trfase"/>
</dbReference>
<dbReference type="InterPro" id="IPR036282">
    <property type="entry name" value="Glutathione-S-Trfase_C_sf"/>
</dbReference>
<reference evidence="8" key="1">
    <citation type="submission" date="2021-10" db="EMBL/GenBank/DDBJ databases">
        <title>De novo Genome Assembly of Clathrus columnatus (Basidiomycota, Fungi) Using Illumina and Nanopore Sequence Data.</title>
        <authorList>
            <person name="Ogiso-Tanaka E."/>
            <person name="Itagaki H."/>
            <person name="Hosoya T."/>
            <person name="Hosaka K."/>
        </authorList>
    </citation>
    <scope>NUCLEOTIDE SEQUENCE</scope>
    <source>
        <strain evidence="8">MO-923</strain>
    </source>
</reference>
<dbReference type="SFLD" id="SFLDS00019">
    <property type="entry name" value="Glutathione_Transferase_(cytos"/>
    <property type="match status" value="1"/>
</dbReference>
<sequence>MLSQVNIEEPMLSDLSNDPQLPVQPQQSAPALTIHHLDNSRSQRLFWLLEELELPYEVKNYKRGPDQRAPKELVEVHPLGKSPIITDGDLTLAESGAIVEYILQKYGGTKLQPSGDAAKVTDLYYTHYSEGSLMPLLVNKIIFSIIPQKSPIFVRPLLKSVFQKVEKVLLHPELKKHIELIEAHLKKQTSGWFAGEEHPTASDFMMTFPLELLILQSSKTSATGGDMPEIRKYLKRIHERPAYKKAMEKAGETYYAEV</sequence>
<feature type="region of interest" description="Disordered" evidence="5">
    <location>
        <begin position="1"/>
        <end position="27"/>
    </location>
</feature>
<dbReference type="Proteomes" id="UP001050691">
    <property type="component" value="Unassembled WGS sequence"/>
</dbReference>
<dbReference type="SFLD" id="SFLDG01150">
    <property type="entry name" value="Main.1:_Beta-like"/>
    <property type="match status" value="1"/>
</dbReference>
<evidence type="ECO:0000256" key="3">
    <source>
        <dbReference type="ARBA" id="ARBA00022679"/>
    </source>
</evidence>
<keyword evidence="3" id="KW-0808">Transferase</keyword>
<dbReference type="Pfam" id="PF14497">
    <property type="entry name" value="GST_C_3"/>
    <property type="match status" value="1"/>
</dbReference>
<dbReference type="InterPro" id="IPR036249">
    <property type="entry name" value="Thioredoxin-like_sf"/>
</dbReference>
<dbReference type="Pfam" id="PF02798">
    <property type="entry name" value="GST_N"/>
    <property type="match status" value="1"/>
</dbReference>
<feature type="domain" description="GST C-terminal" evidence="7">
    <location>
        <begin position="115"/>
        <end position="255"/>
    </location>
</feature>
<comment type="caution">
    <text evidence="8">The sequence shown here is derived from an EMBL/GenBank/DDBJ whole genome shotgun (WGS) entry which is preliminary data.</text>
</comment>
<dbReference type="SFLD" id="SFLDG00358">
    <property type="entry name" value="Main_(cytGST)"/>
    <property type="match status" value="1"/>
</dbReference>
<dbReference type="FunFam" id="3.40.30.10:FF:000156">
    <property type="entry name" value="Glutathione S-transferase 1"/>
    <property type="match status" value="1"/>
</dbReference>
<dbReference type="CDD" id="cd03046">
    <property type="entry name" value="GST_N_GTT1_like"/>
    <property type="match status" value="1"/>
</dbReference>
<dbReference type="PANTHER" id="PTHR44051">
    <property type="entry name" value="GLUTATHIONE S-TRANSFERASE-RELATED"/>
    <property type="match status" value="1"/>
</dbReference>
<proteinExistence type="inferred from homology"/>
<feature type="compositionally biased region" description="Polar residues" evidence="5">
    <location>
        <begin position="14"/>
        <end position="27"/>
    </location>
</feature>
<keyword evidence="9" id="KW-1185">Reference proteome</keyword>
<gene>
    <name evidence="8" type="ORF">Clacol_004483</name>
</gene>
<dbReference type="Gene3D" id="3.40.30.10">
    <property type="entry name" value="Glutaredoxin"/>
    <property type="match status" value="1"/>
</dbReference>
<comment type="catalytic activity">
    <reaction evidence="4">
        <text>RX + glutathione = an S-substituted glutathione + a halide anion + H(+)</text>
        <dbReference type="Rhea" id="RHEA:16437"/>
        <dbReference type="ChEBI" id="CHEBI:15378"/>
        <dbReference type="ChEBI" id="CHEBI:16042"/>
        <dbReference type="ChEBI" id="CHEBI:17792"/>
        <dbReference type="ChEBI" id="CHEBI:57925"/>
        <dbReference type="ChEBI" id="CHEBI:90779"/>
        <dbReference type="EC" id="2.5.1.18"/>
    </reaction>
</comment>
<dbReference type="EC" id="2.5.1.18" evidence="2"/>
<evidence type="ECO:0000256" key="1">
    <source>
        <dbReference type="ARBA" id="ARBA00007409"/>
    </source>
</evidence>
<comment type="similarity">
    <text evidence="1">Belongs to the GST superfamily.</text>
</comment>
<evidence type="ECO:0000259" key="7">
    <source>
        <dbReference type="PROSITE" id="PS50405"/>
    </source>
</evidence>
<feature type="domain" description="GST N-terminal" evidence="6">
    <location>
        <begin position="29"/>
        <end position="110"/>
    </location>
</feature>
<evidence type="ECO:0000256" key="5">
    <source>
        <dbReference type="SAM" id="MobiDB-lite"/>
    </source>
</evidence>
<dbReference type="GO" id="GO:0004364">
    <property type="term" value="F:glutathione transferase activity"/>
    <property type="evidence" value="ECO:0007669"/>
    <property type="project" value="UniProtKB-EC"/>
</dbReference>
<accession>A0AAV5A9L0</accession>
<dbReference type="PROSITE" id="PS50404">
    <property type="entry name" value="GST_NTER"/>
    <property type="match status" value="1"/>
</dbReference>
<evidence type="ECO:0000313" key="9">
    <source>
        <dbReference type="Proteomes" id="UP001050691"/>
    </source>
</evidence>
<dbReference type="InterPro" id="IPR010987">
    <property type="entry name" value="Glutathione-S-Trfase_C-like"/>
</dbReference>
<dbReference type="InterPro" id="IPR004045">
    <property type="entry name" value="Glutathione_S-Trfase_N"/>
</dbReference>
<organism evidence="8 9">
    <name type="scientific">Clathrus columnatus</name>
    <dbReference type="NCBI Taxonomy" id="1419009"/>
    <lineage>
        <taxon>Eukaryota</taxon>
        <taxon>Fungi</taxon>
        <taxon>Dikarya</taxon>
        <taxon>Basidiomycota</taxon>
        <taxon>Agaricomycotina</taxon>
        <taxon>Agaricomycetes</taxon>
        <taxon>Phallomycetidae</taxon>
        <taxon>Phallales</taxon>
        <taxon>Clathraceae</taxon>
        <taxon>Clathrus</taxon>
    </lineage>
</organism>
<dbReference type="EMBL" id="BPWL01000005">
    <property type="protein sequence ID" value="GJJ10257.1"/>
    <property type="molecule type" value="Genomic_DNA"/>
</dbReference>
<evidence type="ECO:0000256" key="2">
    <source>
        <dbReference type="ARBA" id="ARBA00012452"/>
    </source>
</evidence>
<dbReference type="InterPro" id="IPR004046">
    <property type="entry name" value="GST_C"/>
</dbReference>
<dbReference type="PROSITE" id="PS50405">
    <property type="entry name" value="GST_CTER"/>
    <property type="match status" value="1"/>
</dbReference>
<dbReference type="AlphaFoldDB" id="A0AAV5A9L0"/>
<dbReference type="GO" id="GO:0005737">
    <property type="term" value="C:cytoplasm"/>
    <property type="evidence" value="ECO:0007669"/>
    <property type="project" value="UniProtKB-ARBA"/>
</dbReference>
<dbReference type="PANTHER" id="PTHR44051:SF9">
    <property type="entry name" value="GLUTATHIONE S-TRANSFERASE 1"/>
    <property type="match status" value="1"/>
</dbReference>
<dbReference type="SUPFAM" id="SSF52833">
    <property type="entry name" value="Thioredoxin-like"/>
    <property type="match status" value="1"/>
</dbReference>
<dbReference type="GO" id="GO:0004602">
    <property type="term" value="F:glutathione peroxidase activity"/>
    <property type="evidence" value="ECO:0007669"/>
    <property type="project" value="UniProtKB-ARBA"/>
</dbReference>
<dbReference type="Gene3D" id="1.20.1050.10">
    <property type="match status" value="1"/>
</dbReference>
<dbReference type="SUPFAM" id="SSF47616">
    <property type="entry name" value="GST C-terminal domain-like"/>
    <property type="match status" value="1"/>
</dbReference>
<protein>
    <recommendedName>
        <fullName evidence="2">glutathione transferase</fullName>
        <ecNumber evidence="2">2.5.1.18</ecNumber>
    </recommendedName>
</protein>
<evidence type="ECO:0000259" key="6">
    <source>
        <dbReference type="PROSITE" id="PS50404"/>
    </source>
</evidence>